<keyword evidence="2" id="KW-1185">Reference proteome</keyword>
<evidence type="ECO:0000313" key="2">
    <source>
        <dbReference type="Proteomes" id="UP000190044"/>
    </source>
</evidence>
<reference evidence="2" key="1">
    <citation type="submission" date="2017-02" db="EMBL/GenBank/DDBJ databases">
        <authorList>
            <person name="Varghese N."/>
            <person name="Submissions S."/>
        </authorList>
    </citation>
    <scope>NUCLEOTIDE SEQUENCE [LARGE SCALE GENOMIC DNA]</scope>
    <source>
        <strain evidence="2">R11H</strain>
    </source>
</reference>
<protein>
    <submittedName>
        <fullName evidence="1">Uncharacterized protein</fullName>
    </submittedName>
</protein>
<proteinExistence type="predicted"/>
<evidence type="ECO:0000313" key="1">
    <source>
        <dbReference type="EMBL" id="SKB26991.1"/>
    </source>
</evidence>
<dbReference type="AlphaFoldDB" id="A0A1T4ZW31"/>
<name>A0A1T4ZW31_9SPHN</name>
<gene>
    <name evidence="1" type="ORF">SAMN06295937_1001261</name>
</gene>
<accession>A0A1T4ZW31</accession>
<dbReference type="OrthoDB" id="2231510at2"/>
<dbReference type="EMBL" id="FUYP01000001">
    <property type="protein sequence ID" value="SKB26991.1"/>
    <property type="molecule type" value="Genomic_DNA"/>
</dbReference>
<dbReference type="RefSeq" id="WP_079636869.1">
    <property type="nucleotide sequence ID" value="NZ_FUYP01000001.1"/>
</dbReference>
<sequence>MTKNRLKDLNDHLFAQMERLSEEGISAEDIEAEVKRTDAIVAVSDQILANANFHLKAATLIAQHGDRFKKSLPMIEGPAE</sequence>
<dbReference type="Proteomes" id="UP000190044">
    <property type="component" value="Unassembled WGS sequence"/>
</dbReference>
<organism evidence="1 2">
    <name type="scientific">Sphingopyxis flava</name>
    <dbReference type="NCBI Taxonomy" id="1507287"/>
    <lineage>
        <taxon>Bacteria</taxon>
        <taxon>Pseudomonadati</taxon>
        <taxon>Pseudomonadota</taxon>
        <taxon>Alphaproteobacteria</taxon>
        <taxon>Sphingomonadales</taxon>
        <taxon>Sphingomonadaceae</taxon>
        <taxon>Sphingopyxis</taxon>
    </lineage>
</organism>